<keyword evidence="6" id="KW-1185">Reference proteome</keyword>
<organism evidence="4 6">
    <name type="scientific">Pedobacter hiemivivus</name>
    <dbReference type="NCBI Taxonomy" id="2530454"/>
    <lineage>
        <taxon>Bacteria</taxon>
        <taxon>Pseudomonadati</taxon>
        <taxon>Bacteroidota</taxon>
        <taxon>Sphingobacteriia</taxon>
        <taxon>Sphingobacteriales</taxon>
        <taxon>Sphingobacteriaceae</taxon>
        <taxon>Pedobacter</taxon>
    </lineage>
</organism>
<evidence type="ECO:0000259" key="3">
    <source>
        <dbReference type="PROSITE" id="PS50930"/>
    </source>
</evidence>
<dbReference type="SMART" id="SM00448">
    <property type="entry name" value="REC"/>
    <property type="match status" value="1"/>
</dbReference>
<evidence type="ECO:0000313" key="5">
    <source>
        <dbReference type="EMBL" id="TKC58646.1"/>
    </source>
</evidence>
<protein>
    <submittedName>
        <fullName evidence="4">Response regulator transcription factor</fullName>
    </submittedName>
</protein>
<dbReference type="GO" id="GO:0000156">
    <property type="term" value="F:phosphorelay response regulator activity"/>
    <property type="evidence" value="ECO:0007669"/>
    <property type="project" value="TreeGrafter"/>
</dbReference>
<accession>A0A4R0MCZ7</accession>
<dbReference type="PROSITE" id="PS50930">
    <property type="entry name" value="HTH_LYTTR"/>
    <property type="match status" value="1"/>
</dbReference>
<feature type="modified residue" description="4-aspartylphosphate" evidence="1">
    <location>
        <position position="69"/>
    </location>
</feature>
<dbReference type="Proteomes" id="UP000291117">
    <property type="component" value="Unassembled WGS sequence"/>
</dbReference>
<dbReference type="Proteomes" id="UP000309594">
    <property type="component" value="Unassembled WGS sequence"/>
</dbReference>
<feature type="domain" description="HTH LytTR-type" evidence="3">
    <location>
        <begin position="148"/>
        <end position="216"/>
    </location>
</feature>
<sequence length="248" mass="28846">MIQQHKNGVSIGKNMIWKCLIVDDEQLSLKSVEKYCKMVDQLEVVATCNSAFKALEFIKAERVDLIFLDIKMPELLGTSFIRTLSQPPKVIFITSHPEFAVEAFELGAVDYLLKPFSLERFLKAVNKVINTDSQIGERQGDRHWCEYLYFKINRKMVKILLENIVYIESIKDHIKIYRHQDTPLLVKQSLSSVESILPHHQFMRIHRSFIISLNRITAFTNHDVEIGKIEIPIGRQFFGQLKKLSLQK</sequence>
<dbReference type="PANTHER" id="PTHR45526">
    <property type="entry name" value="TRANSCRIPTIONAL REGULATORY PROTEIN DPIA"/>
    <property type="match status" value="1"/>
</dbReference>
<dbReference type="Gene3D" id="3.40.50.2300">
    <property type="match status" value="1"/>
</dbReference>
<evidence type="ECO:0000256" key="1">
    <source>
        <dbReference type="PROSITE-ProRule" id="PRU00169"/>
    </source>
</evidence>
<dbReference type="GO" id="GO:0003677">
    <property type="term" value="F:DNA binding"/>
    <property type="evidence" value="ECO:0007669"/>
    <property type="project" value="InterPro"/>
</dbReference>
<feature type="domain" description="Response regulatory" evidence="2">
    <location>
        <begin position="18"/>
        <end position="129"/>
    </location>
</feature>
<dbReference type="Pfam" id="PF04397">
    <property type="entry name" value="LytTR"/>
    <property type="match status" value="1"/>
</dbReference>
<proteinExistence type="predicted"/>
<gene>
    <name evidence="4" type="ORF">EZ444_25755</name>
    <name evidence="5" type="ORF">FBD94_17830</name>
</gene>
<dbReference type="SUPFAM" id="SSF52172">
    <property type="entry name" value="CheY-like"/>
    <property type="match status" value="1"/>
</dbReference>
<dbReference type="Gene3D" id="2.40.50.1020">
    <property type="entry name" value="LytTr DNA-binding domain"/>
    <property type="match status" value="1"/>
</dbReference>
<dbReference type="InterPro" id="IPR011006">
    <property type="entry name" value="CheY-like_superfamily"/>
</dbReference>
<dbReference type="EMBL" id="SWDX01000007">
    <property type="protein sequence ID" value="TKC58646.1"/>
    <property type="molecule type" value="Genomic_DNA"/>
</dbReference>
<reference evidence="4 6" key="1">
    <citation type="submission" date="2019-02" db="EMBL/GenBank/DDBJ databases">
        <title>Pedobacter sp. RP-3-8 sp. nov., isolated from Arctic soil.</title>
        <authorList>
            <person name="Dahal R.H."/>
        </authorList>
    </citation>
    <scope>NUCLEOTIDE SEQUENCE [LARGE SCALE GENOMIC DNA]</scope>
    <source>
        <strain evidence="4 6">RP-3-8</strain>
    </source>
</reference>
<dbReference type="InterPro" id="IPR007492">
    <property type="entry name" value="LytTR_DNA-bd_dom"/>
</dbReference>
<dbReference type="Pfam" id="PF00072">
    <property type="entry name" value="Response_reg"/>
    <property type="match status" value="1"/>
</dbReference>
<comment type="caution">
    <text evidence="4">The sequence shown here is derived from an EMBL/GenBank/DDBJ whole genome shotgun (WGS) entry which is preliminary data.</text>
</comment>
<keyword evidence="1" id="KW-0597">Phosphoprotein</keyword>
<dbReference type="OrthoDB" id="9787344at2"/>
<name>A0A4R0MCZ7_9SPHI</name>
<evidence type="ECO:0000313" key="4">
    <source>
        <dbReference type="EMBL" id="TCC84043.1"/>
    </source>
</evidence>
<dbReference type="PROSITE" id="PS50110">
    <property type="entry name" value="RESPONSE_REGULATORY"/>
    <property type="match status" value="1"/>
</dbReference>
<reference evidence="5 7" key="2">
    <citation type="submission" date="2019-04" db="EMBL/GenBank/DDBJ databases">
        <title>Pedobacter sp. RP-1-16 sp. nov., isolated from Arctic soil.</title>
        <authorList>
            <person name="Dahal R.H."/>
            <person name="Kim D.-U."/>
        </authorList>
    </citation>
    <scope>NUCLEOTIDE SEQUENCE [LARGE SCALE GENOMIC DNA]</scope>
    <source>
        <strain evidence="5 7">RP-1-16</strain>
    </source>
</reference>
<dbReference type="InterPro" id="IPR001789">
    <property type="entry name" value="Sig_transdc_resp-reg_receiver"/>
</dbReference>
<dbReference type="SMART" id="SM00850">
    <property type="entry name" value="LytTR"/>
    <property type="match status" value="1"/>
</dbReference>
<dbReference type="EMBL" id="SJSM01000035">
    <property type="protein sequence ID" value="TCC84043.1"/>
    <property type="molecule type" value="Genomic_DNA"/>
</dbReference>
<evidence type="ECO:0000313" key="6">
    <source>
        <dbReference type="Proteomes" id="UP000291117"/>
    </source>
</evidence>
<dbReference type="PANTHER" id="PTHR45526:SF1">
    <property type="entry name" value="TRANSCRIPTIONAL REGULATORY PROTEIN DCUR-RELATED"/>
    <property type="match status" value="1"/>
</dbReference>
<dbReference type="AlphaFoldDB" id="A0A4R0MCZ7"/>
<evidence type="ECO:0000259" key="2">
    <source>
        <dbReference type="PROSITE" id="PS50110"/>
    </source>
</evidence>
<evidence type="ECO:0000313" key="7">
    <source>
        <dbReference type="Proteomes" id="UP000309594"/>
    </source>
</evidence>
<accession>A0A4V5PC61</accession>
<dbReference type="InterPro" id="IPR051271">
    <property type="entry name" value="2C-system_Tx_regulators"/>
</dbReference>